<sequence>MILDTYFKRPLFWDFLIALLLSVLGFVLVYKKIILKPQASDSITIITDVTNISLTMSGFILTLLTVLITFKGGSKITKIEVDSKEPLFDLFFVTGLYHETVRHLKNCIKSLIVVAIIGFTIKIFFPESLKTDVFYFNIFGFTIIIFTITRCLLILGKVMDLQKENDEKDN</sequence>
<dbReference type="EMBL" id="BAABDT010000001">
    <property type="protein sequence ID" value="GAA3724078.1"/>
    <property type="molecule type" value="Genomic_DNA"/>
</dbReference>
<gene>
    <name evidence="2" type="ORF">GCM10022422_01310</name>
</gene>
<accession>A0ABP7ESX4</accession>
<dbReference type="Proteomes" id="UP001501367">
    <property type="component" value="Unassembled WGS sequence"/>
</dbReference>
<keyword evidence="1" id="KW-0812">Transmembrane</keyword>
<reference evidence="3" key="1">
    <citation type="journal article" date="2019" name="Int. J. Syst. Evol. Microbiol.">
        <title>The Global Catalogue of Microorganisms (GCM) 10K type strain sequencing project: providing services to taxonomists for standard genome sequencing and annotation.</title>
        <authorList>
            <consortium name="The Broad Institute Genomics Platform"/>
            <consortium name="The Broad Institute Genome Sequencing Center for Infectious Disease"/>
            <person name="Wu L."/>
            <person name="Ma J."/>
        </authorList>
    </citation>
    <scope>NUCLEOTIDE SEQUENCE [LARGE SCALE GENOMIC DNA]</scope>
    <source>
        <strain evidence="3">JCM 17336</strain>
    </source>
</reference>
<keyword evidence="1" id="KW-0472">Membrane</keyword>
<feature type="transmembrane region" description="Helical" evidence="1">
    <location>
        <begin position="12"/>
        <end position="30"/>
    </location>
</feature>
<name>A0ABP7ESX4_9FLAO</name>
<evidence type="ECO:0000313" key="3">
    <source>
        <dbReference type="Proteomes" id="UP001501367"/>
    </source>
</evidence>
<feature type="transmembrane region" description="Helical" evidence="1">
    <location>
        <begin position="107"/>
        <end position="125"/>
    </location>
</feature>
<protein>
    <submittedName>
        <fullName evidence="2">Uncharacterized protein</fullName>
    </submittedName>
</protein>
<evidence type="ECO:0000313" key="2">
    <source>
        <dbReference type="EMBL" id="GAA3724078.1"/>
    </source>
</evidence>
<comment type="caution">
    <text evidence="2">The sequence shown here is derived from an EMBL/GenBank/DDBJ whole genome shotgun (WGS) entry which is preliminary data.</text>
</comment>
<organism evidence="2 3">
    <name type="scientific">Flavobacterium ginsengisoli</name>
    <dbReference type="NCBI Taxonomy" id="871694"/>
    <lineage>
        <taxon>Bacteria</taxon>
        <taxon>Pseudomonadati</taxon>
        <taxon>Bacteroidota</taxon>
        <taxon>Flavobacteriia</taxon>
        <taxon>Flavobacteriales</taxon>
        <taxon>Flavobacteriaceae</taxon>
        <taxon>Flavobacterium</taxon>
    </lineage>
</organism>
<feature type="transmembrane region" description="Helical" evidence="1">
    <location>
        <begin position="137"/>
        <end position="155"/>
    </location>
</feature>
<keyword evidence="3" id="KW-1185">Reference proteome</keyword>
<evidence type="ECO:0000256" key="1">
    <source>
        <dbReference type="SAM" id="Phobius"/>
    </source>
</evidence>
<keyword evidence="1" id="KW-1133">Transmembrane helix</keyword>
<dbReference type="RefSeq" id="WP_278019913.1">
    <property type="nucleotide sequence ID" value="NZ_BAABDT010000001.1"/>
</dbReference>
<feature type="transmembrane region" description="Helical" evidence="1">
    <location>
        <begin position="50"/>
        <end position="70"/>
    </location>
</feature>
<proteinExistence type="predicted"/>